<accession>A0ABD1WH62</accession>
<name>A0ABD1WH62_9LAMI</name>
<gene>
    <name evidence="1" type="ORF">Fot_10556</name>
</gene>
<evidence type="ECO:0000313" key="2">
    <source>
        <dbReference type="Proteomes" id="UP001604277"/>
    </source>
</evidence>
<dbReference type="AlphaFoldDB" id="A0ABD1WH62"/>
<comment type="caution">
    <text evidence="1">The sequence shown here is derived from an EMBL/GenBank/DDBJ whole genome shotgun (WGS) entry which is preliminary data.</text>
</comment>
<organism evidence="1 2">
    <name type="scientific">Forsythia ovata</name>
    <dbReference type="NCBI Taxonomy" id="205694"/>
    <lineage>
        <taxon>Eukaryota</taxon>
        <taxon>Viridiplantae</taxon>
        <taxon>Streptophyta</taxon>
        <taxon>Embryophyta</taxon>
        <taxon>Tracheophyta</taxon>
        <taxon>Spermatophyta</taxon>
        <taxon>Magnoliopsida</taxon>
        <taxon>eudicotyledons</taxon>
        <taxon>Gunneridae</taxon>
        <taxon>Pentapetalae</taxon>
        <taxon>asterids</taxon>
        <taxon>lamiids</taxon>
        <taxon>Lamiales</taxon>
        <taxon>Oleaceae</taxon>
        <taxon>Forsythieae</taxon>
        <taxon>Forsythia</taxon>
    </lineage>
</organism>
<sequence length="142" mass="16405">MTDQKITEYERKRLENIKRNNEMLSVLKIQSRISYLSAFNKRQRSSFIFEDGQVLALREGLLFAKQNNIHLSYGYVECDKLRVIKKCSIGNLTHLPGAQQRPRKPTPPKEFPNSNKYFSPLLRCIKQPLVSLAALKDCSFSA</sequence>
<keyword evidence="2" id="KW-1185">Reference proteome</keyword>
<dbReference type="Proteomes" id="UP001604277">
    <property type="component" value="Unassembled WGS sequence"/>
</dbReference>
<evidence type="ECO:0000313" key="1">
    <source>
        <dbReference type="EMBL" id="KAL2549026.1"/>
    </source>
</evidence>
<proteinExistence type="predicted"/>
<protein>
    <submittedName>
        <fullName evidence="1">WD repeat-containing protein 76-like protein</fullName>
    </submittedName>
</protein>
<reference evidence="2" key="1">
    <citation type="submission" date="2024-07" db="EMBL/GenBank/DDBJ databases">
        <title>Two chromosome-level genome assemblies of Korean endemic species Abeliophyllum distichum and Forsythia ovata (Oleaceae).</title>
        <authorList>
            <person name="Jang H."/>
        </authorList>
    </citation>
    <scope>NUCLEOTIDE SEQUENCE [LARGE SCALE GENOMIC DNA]</scope>
</reference>
<dbReference type="EMBL" id="JBFOLJ010000003">
    <property type="protein sequence ID" value="KAL2549026.1"/>
    <property type="molecule type" value="Genomic_DNA"/>
</dbReference>